<comment type="caution">
    <text evidence="2">The sequence shown here is derived from an EMBL/GenBank/DDBJ whole genome shotgun (WGS) entry which is preliminary data.</text>
</comment>
<name>A0A4R8FBH5_9RHOB</name>
<gene>
    <name evidence="2" type="ORF">EV657_12920</name>
</gene>
<dbReference type="RefSeq" id="WP_134079338.1">
    <property type="nucleotide sequence ID" value="NZ_SOEB01000029.1"/>
</dbReference>
<dbReference type="PANTHER" id="PTHR34595:SF7">
    <property type="entry name" value="SLL1039 PROTEIN"/>
    <property type="match status" value="1"/>
</dbReference>
<evidence type="ECO:0000313" key="3">
    <source>
        <dbReference type="Proteomes" id="UP000295484"/>
    </source>
</evidence>
<protein>
    <submittedName>
        <fullName evidence="2">Putative alpha-E superfamily protein</fullName>
    </submittedName>
</protein>
<dbReference type="Proteomes" id="UP000295484">
    <property type="component" value="Unassembled WGS sequence"/>
</dbReference>
<accession>A0A4R8FBH5</accession>
<dbReference type="InterPro" id="IPR051680">
    <property type="entry name" value="ATP-dep_Glu-Cys_Ligase-2"/>
</dbReference>
<reference evidence="2 3" key="1">
    <citation type="submission" date="2019-03" db="EMBL/GenBank/DDBJ databases">
        <title>Genomic Encyclopedia of Type Strains, Phase IV (KMG-IV): sequencing the most valuable type-strain genomes for metagenomic binning, comparative biology and taxonomic classification.</title>
        <authorList>
            <person name="Goeker M."/>
        </authorList>
    </citation>
    <scope>NUCLEOTIDE SEQUENCE [LARGE SCALE GENOMIC DNA]</scope>
    <source>
        <strain evidence="2 3">JA181</strain>
    </source>
</reference>
<proteinExistence type="predicted"/>
<evidence type="ECO:0000259" key="1">
    <source>
        <dbReference type="Pfam" id="PF04168"/>
    </source>
</evidence>
<dbReference type="AlphaFoldDB" id="A0A4R8FBH5"/>
<organism evidence="2 3">
    <name type="scientific">Rhodovulum visakhapatnamense</name>
    <dbReference type="NCBI Taxonomy" id="364297"/>
    <lineage>
        <taxon>Bacteria</taxon>
        <taxon>Pseudomonadati</taxon>
        <taxon>Pseudomonadota</taxon>
        <taxon>Alphaproteobacteria</taxon>
        <taxon>Rhodobacterales</taxon>
        <taxon>Paracoccaceae</taxon>
        <taxon>Rhodovulum</taxon>
    </lineage>
</organism>
<dbReference type="EMBL" id="SOEB01000029">
    <property type="protein sequence ID" value="TDX22582.1"/>
    <property type="molecule type" value="Genomic_DNA"/>
</dbReference>
<dbReference type="PANTHER" id="PTHR34595">
    <property type="entry name" value="BLR5612 PROTEIN"/>
    <property type="match status" value="1"/>
</dbReference>
<sequence length="313" mass="35848">MLGKTANGLFWMYRYIERAENISRLVETGQRIALTRLDSPDDEWVSVMKTAGVAKAYKRHHETVTKEAAIDWMLRAKENPSSVLSAISSARQNARVVRTALTHDVWEAMNGCYMALKDALSRRVNERDLPAVIDLIKERTALVRGTTQGTLLRNDIFNFARIGTFLERADNIARILDVKYYVLLPSVYSVGSSIDNVQWETILRAVSARGGYRMVHGSQASPRDIAQFLVLDRKMPRSLEFSVTKIRDNLEYLALDYGDRHRSHELAEALKQRFTAHDIDAIFDYGLHEFLQDVLGSLNELGQQIEKDYRFYE</sequence>
<evidence type="ECO:0000313" key="2">
    <source>
        <dbReference type="EMBL" id="TDX22582.1"/>
    </source>
</evidence>
<feature type="domain" description="DUF403" evidence="1">
    <location>
        <begin position="1"/>
        <end position="309"/>
    </location>
</feature>
<dbReference type="Pfam" id="PF04168">
    <property type="entry name" value="Alpha-E"/>
    <property type="match status" value="1"/>
</dbReference>
<dbReference type="InterPro" id="IPR007296">
    <property type="entry name" value="DUF403"/>
</dbReference>